<accession>A0ABY7EA24</accession>
<keyword evidence="2" id="KW-1185">Reference proteome</keyword>
<reference evidence="1" key="1">
    <citation type="submission" date="2022-11" db="EMBL/GenBank/DDBJ databases">
        <title>Centuries of genome instability and evolution in soft-shell clam transmissible cancer (bioRxiv).</title>
        <authorList>
            <person name="Hart S.F.M."/>
            <person name="Yonemitsu M.A."/>
            <person name="Giersch R.M."/>
            <person name="Beal B.F."/>
            <person name="Arriagada G."/>
            <person name="Davis B.W."/>
            <person name="Ostrander E.A."/>
            <person name="Goff S.P."/>
            <person name="Metzger M.J."/>
        </authorList>
    </citation>
    <scope>NUCLEOTIDE SEQUENCE</scope>
    <source>
        <strain evidence="1">MELC-2E11</strain>
        <tissue evidence="1">Siphon/mantle</tissue>
    </source>
</reference>
<dbReference type="EMBL" id="CP111017">
    <property type="protein sequence ID" value="WAR06892.1"/>
    <property type="molecule type" value="Genomic_DNA"/>
</dbReference>
<dbReference type="Proteomes" id="UP001164746">
    <property type="component" value="Chromosome 6"/>
</dbReference>
<sequence>MSEKDPSSGASKGENDILSTQRLDLAIWRVSNKVSNTPELERCGEHVRAVLQGTEDVCMLPNRNLTEVILGGCMLGNELNLQK</sequence>
<organism evidence="1 2">
    <name type="scientific">Mya arenaria</name>
    <name type="common">Soft-shell clam</name>
    <dbReference type="NCBI Taxonomy" id="6604"/>
    <lineage>
        <taxon>Eukaryota</taxon>
        <taxon>Metazoa</taxon>
        <taxon>Spiralia</taxon>
        <taxon>Lophotrochozoa</taxon>
        <taxon>Mollusca</taxon>
        <taxon>Bivalvia</taxon>
        <taxon>Autobranchia</taxon>
        <taxon>Heteroconchia</taxon>
        <taxon>Euheterodonta</taxon>
        <taxon>Imparidentia</taxon>
        <taxon>Neoheterodontei</taxon>
        <taxon>Myida</taxon>
        <taxon>Myoidea</taxon>
        <taxon>Myidae</taxon>
        <taxon>Mya</taxon>
    </lineage>
</organism>
<proteinExistence type="predicted"/>
<gene>
    <name evidence="1" type="ORF">MAR_016850</name>
</gene>
<evidence type="ECO:0000313" key="2">
    <source>
        <dbReference type="Proteomes" id="UP001164746"/>
    </source>
</evidence>
<protein>
    <submittedName>
        <fullName evidence="1">Uncharacterized protein</fullName>
    </submittedName>
</protein>
<name>A0ABY7EA24_MYAAR</name>
<evidence type="ECO:0000313" key="1">
    <source>
        <dbReference type="EMBL" id="WAR06892.1"/>
    </source>
</evidence>